<evidence type="ECO:0000313" key="10">
    <source>
        <dbReference type="EMBL" id="OHT05187.1"/>
    </source>
</evidence>
<evidence type="ECO:0000256" key="8">
    <source>
        <dbReference type="SAM" id="MobiDB-lite"/>
    </source>
</evidence>
<name>A0A1J4K1S2_9EUKA</name>
<keyword evidence="5 9" id="KW-0812">Transmembrane</keyword>
<protein>
    <recommendedName>
        <fullName evidence="12">MatE family protein</fullName>
    </recommendedName>
</protein>
<comment type="caution">
    <text evidence="10">The sequence shown here is derived from an EMBL/GenBank/DDBJ whole genome shotgun (WGS) entry which is preliminary data.</text>
</comment>
<evidence type="ECO:0000256" key="6">
    <source>
        <dbReference type="ARBA" id="ARBA00022989"/>
    </source>
</evidence>
<feature type="transmembrane region" description="Helical" evidence="9">
    <location>
        <begin position="449"/>
        <end position="470"/>
    </location>
</feature>
<evidence type="ECO:0000256" key="3">
    <source>
        <dbReference type="ARBA" id="ARBA00022448"/>
    </source>
</evidence>
<keyword evidence="6 9" id="KW-1133">Transmembrane helix</keyword>
<dbReference type="PANTHER" id="PTHR43549:SF2">
    <property type="entry name" value="MULTIDRUG RESISTANCE PROTEIN NORM-RELATED"/>
    <property type="match status" value="1"/>
</dbReference>
<dbReference type="InterPro" id="IPR052031">
    <property type="entry name" value="Membrane_Transporter-Flippase"/>
</dbReference>
<feature type="transmembrane region" description="Helical" evidence="9">
    <location>
        <begin position="292"/>
        <end position="311"/>
    </location>
</feature>
<dbReference type="PANTHER" id="PTHR43549">
    <property type="entry name" value="MULTIDRUG RESISTANCE PROTEIN YPNP-RELATED"/>
    <property type="match status" value="1"/>
</dbReference>
<dbReference type="RefSeq" id="XP_068358323.1">
    <property type="nucleotide sequence ID" value="XM_068505398.1"/>
</dbReference>
<feature type="transmembrane region" description="Helical" evidence="9">
    <location>
        <begin position="107"/>
        <end position="131"/>
    </location>
</feature>
<evidence type="ECO:0000256" key="2">
    <source>
        <dbReference type="ARBA" id="ARBA00010199"/>
    </source>
</evidence>
<dbReference type="GO" id="GO:0005886">
    <property type="term" value="C:plasma membrane"/>
    <property type="evidence" value="ECO:0007669"/>
    <property type="project" value="UniProtKB-SubCell"/>
</dbReference>
<dbReference type="GO" id="GO:0015297">
    <property type="term" value="F:antiporter activity"/>
    <property type="evidence" value="ECO:0007669"/>
    <property type="project" value="InterPro"/>
</dbReference>
<keyword evidence="11" id="KW-1185">Reference proteome</keyword>
<feature type="transmembrane region" description="Helical" evidence="9">
    <location>
        <begin position="250"/>
        <end position="271"/>
    </location>
</feature>
<evidence type="ECO:0000256" key="1">
    <source>
        <dbReference type="ARBA" id="ARBA00004651"/>
    </source>
</evidence>
<feature type="transmembrane region" description="Helical" evidence="9">
    <location>
        <begin position="482"/>
        <end position="507"/>
    </location>
</feature>
<dbReference type="AlphaFoldDB" id="A0A1J4K1S2"/>
<dbReference type="CDD" id="cd12082">
    <property type="entry name" value="MATE_like"/>
    <property type="match status" value="1"/>
</dbReference>
<evidence type="ECO:0000256" key="9">
    <source>
        <dbReference type="SAM" id="Phobius"/>
    </source>
</evidence>
<dbReference type="VEuPathDB" id="TrichDB:TRFO_27206"/>
<feature type="region of interest" description="Disordered" evidence="8">
    <location>
        <begin position="1"/>
        <end position="42"/>
    </location>
</feature>
<evidence type="ECO:0000256" key="5">
    <source>
        <dbReference type="ARBA" id="ARBA00022692"/>
    </source>
</evidence>
<dbReference type="EMBL" id="MLAK01000767">
    <property type="protein sequence ID" value="OHT05187.1"/>
    <property type="molecule type" value="Genomic_DNA"/>
</dbReference>
<feature type="compositionally biased region" description="Low complexity" evidence="8">
    <location>
        <begin position="7"/>
        <end position="20"/>
    </location>
</feature>
<dbReference type="Proteomes" id="UP000179807">
    <property type="component" value="Unassembled WGS sequence"/>
</dbReference>
<keyword evidence="4" id="KW-1003">Cell membrane</keyword>
<organism evidence="10 11">
    <name type="scientific">Tritrichomonas foetus</name>
    <dbReference type="NCBI Taxonomy" id="1144522"/>
    <lineage>
        <taxon>Eukaryota</taxon>
        <taxon>Metamonada</taxon>
        <taxon>Parabasalia</taxon>
        <taxon>Tritrichomonadida</taxon>
        <taxon>Tritrichomonadidae</taxon>
        <taxon>Tritrichomonas</taxon>
    </lineage>
</organism>
<dbReference type="GO" id="GO:0042910">
    <property type="term" value="F:xenobiotic transmembrane transporter activity"/>
    <property type="evidence" value="ECO:0007669"/>
    <property type="project" value="InterPro"/>
</dbReference>
<feature type="transmembrane region" description="Helical" evidence="9">
    <location>
        <begin position="152"/>
        <end position="171"/>
    </location>
</feature>
<comment type="subcellular location">
    <subcellularLocation>
        <location evidence="1">Cell membrane</location>
        <topology evidence="1">Multi-pass membrane protein</topology>
    </subcellularLocation>
</comment>
<feature type="compositionally biased region" description="Basic and acidic residues" evidence="8">
    <location>
        <begin position="22"/>
        <end position="42"/>
    </location>
</feature>
<comment type="similarity">
    <text evidence="2">Belongs to the multi antimicrobial extrusion (MATE) (TC 2.A.66.1) family.</text>
</comment>
<evidence type="ECO:0000256" key="4">
    <source>
        <dbReference type="ARBA" id="ARBA00022475"/>
    </source>
</evidence>
<keyword evidence="3" id="KW-0813">Transport</keyword>
<feature type="transmembrane region" description="Helical" evidence="9">
    <location>
        <begin position="191"/>
        <end position="212"/>
    </location>
</feature>
<proteinExistence type="inferred from homology"/>
<dbReference type="InterPro" id="IPR002528">
    <property type="entry name" value="MATE_fam"/>
</dbReference>
<feature type="transmembrane region" description="Helical" evidence="9">
    <location>
        <begin position="68"/>
        <end position="87"/>
    </location>
</feature>
<feature type="transmembrane region" description="Helical" evidence="9">
    <location>
        <begin position="219"/>
        <end position="244"/>
    </location>
</feature>
<accession>A0A1J4K1S2</accession>
<keyword evidence="7 9" id="KW-0472">Membrane</keyword>
<dbReference type="Pfam" id="PF01554">
    <property type="entry name" value="MatE"/>
    <property type="match status" value="1"/>
</dbReference>
<evidence type="ECO:0000313" key="11">
    <source>
        <dbReference type="Proteomes" id="UP000179807"/>
    </source>
</evidence>
<evidence type="ECO:0000256" key="7">
    <source>
        <dbReference type="ARBA" id="ARBA00023136"/>
    </source>
</evidence>
<gene>
    <name evidence="10" type="ORF">TRFO_27206</name>
</gene>
<feature type="transmembrane region" description="Helical" evidence="9">
    <location>
        <begin position="380"/>
        <end position="398"/>
    </location>
</feature>
<evidence type="ECO:0008006" key="12">
    <source>
        <dbReference type="Google" id="ProtNLM"/>
    </source>
</evidence>
<reference evidence="10" key="1">
    <citation type="submission" date="2016-10" db="EMBL/GenBank/DDBJ databases">
        <authorList>
            <person name="Benchimol M."/>
            <person name="Almeida L.G."/>
            <person name="Vasconcelos A.T."/>
            <person name="Perreira-Neves A."/>
            <person name="Rosa I.A."/>
            <person name="Tasca T."/>
            <person name="Bogo M.R."/>
            <person name="de Souza W."/>
        </authorList>
    </citation>
    <scope>NUCLEOTIDE SEQUENCE [LARGE SCALE GENOMIC DNA]</scope>
    <source>
        <strain evidence="10">K</strain>
    </source>
</reference>
<sequence>MSDYHTSSSISSSEASSYPSRKNSEISDEIFDKEKEDDHSVTLSKDDSADVLKALEEERKRFSALSPLPTLLILSIGPLLTAVGTALHDSCDLLLISKAFGDYGVTVSGLASLVRFFCVGVALYFGDAATLKIPKLIGQNRQEEAKQVICDLFRVSLLVNLVFPFIVYFITEPVLRYMNCPESAIKDSVGYILPIAVTIPFTTLLHLSLGVIQGEGRSIACGLIQMGVFVLNCCILSPIILFGIKAPISWSGVPFGLAHGIPGIILMVLIFQGKFSIKPTWSMWKNPLSKEVFDALKVASSFIVFLLVNTWPPMLLTHYLYNVANNINEFHDINNCFNVLMKINPFVNSFTTGIAQGFMTAGSYSAGAKDIYRFVTLSKWTLLICILLQAIFIPITVIRPWIVARIWLTETENGVYWANRLNKIMFYTQWLQAISEVTNCLCMSFGQGWAPYIPAILKGAVMCGACVGLYDRNKTNPDLQLYVYNICDGVVLVCDIIFFFAIIMPYIRKEKEIANREGFHDPKEESSTSVEKNVDL</sequence>
<dbReference type="GeneID" id="94840102"/>